<protein>
    <submittedName>
        <fullName evidence="3">Transcriptional regulator XRE</fullName>
    </submittedName>
</protein>
<dbReference type="SUPFAM" id="SSF47413">
    <property type="entry name" value="lambda repressor-like DNA-binding domains"/>
    <property type="match status" value="1"/>
</dbReference>
<dbReference type="CDD" id="cd00093">
    <property type="entry name" value="HTH_XRE"/>
    <property type="match status" value="1"/>
</dbReference>
<dbReference type="AlphaFoldDB" id="R6WLQ1"/>
<keyword evidence="1" id="KW-1133">Transmembrane helix</keyword>
<organism evidence="3">
    <name type="scientific">Phascolarctobacterium succinatutens CAG:287</name>
    <dbReference type="NCBI Taxonomy" id="1263101"/>
    <lineage>
        <taxon>Bacteria</taxon>
        <taxon>Bacillati</taxon>
        <taxon>Bacillota</taxon>
        <taxon>Negativicutes</taxon>
        <taxon>Acidaminococcales</taxon>
        <taxon>Acidaminococcaceae</taxon>
        <taxon>Phascolarctobacterium</taxon>
    </lineage>
</organism>
<dbReference type="HOGENOM" id="CLU_1336482_0_0_9"/>
<accession>R6WLQ1</accession>
<evidence type="ECO:0000256" key="1">
    <source>
        <dbReference type="SAM" id="Phobius"/>
    </source>
</evidence>
<proteinExistence type="predicted"/>
<dbReference type="Pfam" id="PF01381">
    <property type="entry name" value="HTH_3"/>
    <property type="match status" value="1"/>
</dbReference>
<dbReference type="RefSeq" id="WP_021719898.1">
    <property type="nucleotide sequence ID" value="NZ_FR892783.1"/>
</dbReference>
<feature type="domain" description="HTH cro/C1-type" evidence="2">
    <location>
        <begin position="20"/>
        <end position="66"/>
    </location>
</feature>
<dbReference type="PROSITE" id="PS50943">
    <property type="entry name" value="HTH_CROC1"/>
    <property type="match status" value="1"/>
</dbReference>
<keyword evidence="1" id="KW-0812">Transmembrane</keyword>
<evidence type="ECO:0000313" key="3">
    <source>
        <dbReference type="EMBL" id="CDD12063.1"/>
    </source>
</evidence>
<dbReference type="InterPro" id="IPR010982">
    <property type="entry name" value="Lambda_DNA-bd_dom_sf"/>
</dbReference>
<feature type="transmembrane region" description="Helical" evidence="1">
    <location>
        <begin position="122"/>
        <end position="141"/>
    </location>
</feature>
<dbReference type="GO" id="GO:0003677">
    <property type="term" value="F:DNA binding"/>
    <property type="evidence" value="ECO:0007669"/>
    <property type="project" value="InterPro"/>
</dbReference>
<name>R6WLQ1_9FIRM</name>
<gene>
    <name evidence="3" type="ORF">BN587_00820</name>
</gene>
<sequence length="205" mass="23658">MSDLCEIGRHWKLIRTAYCLTLSDVADLLNIKSKATIFRIEENRNSLSVELLNKFSRVFSVSFDWLFGVSQNPYIDSYIEKNEKDLLFIIKTLSLNSLSCKVLNEIPNEYWNITLRKKHFSLSVRANIVFLLYSFLISYLGSLNNLGLLQDDVLKIIKNDNFLEFDKILLGNFSANFASNQEQLSNLSHLLASRDQDTQPCFSLQ</sequence>
<dbReference type="Proteomes" id="UP000014937">
    <property type="component" value="Unassembled WGS sequence"/>
</dbReference>
<dbReference type="InterPro" id="IPR001387">
    <property type="entry name" value="Cro/C1-type_HTH"/>
</dbReference>
<reference evidence="3" key="1">
    <citation type="submission" date="2012-11" db="EMBL/GenBank/DDBJ databases">
        <title>Dependencies among metagenomic species, viruses, plasmids and units of genetic variation.</title>
        <authorList>
            <person name="Nielsen H.B."/>
            <person name="Almeida M."/>
            <person name="Juncker A.S."/>
            <person name="Rasmussen S."/>
            <person name="Li J."/>
            <person name="Sunagawa S."/>
            <person name="Plichta D."/>
            <person name="Gautier L."/>
            <person name="Le Chatelier E."/>
            <person name="Peletier E."/>
            <person name="Bonde I."/>
            <person name="Nielsen T."/>
            <person name="Manichanh C."/>
            <person name="Arumugam M."/>
            <person name="Batto J."/>
            <person name="Santos M.B.Q.D."/>
            <person name="Blom N."/>
            <person name="Borruel N."/>
            <person name="Burgdorf K.S."/>
            <person name="Boumezbeur F."/>
            <person name="Casellas F."/>
            <person name="Dore J."/>
            <person name="Guarner F."/>
            <person name="Hansen T."/>
            <person name="Hildebrand F."/>
            <person name="Kaas R.S."/>
            <person name="Kennedy S."/>
            <person name="Kristiansen K."/>
            <person name="Kultima J.R."/>
            <person name="Leonard P."/>
            <person name="Levenez F."/>
            <person name="Lund O."/>
            <person name="Moumen B."/>
            <person name="Le Paslier D."/>
            <person name="Pons N."/>
            <person name="Pedersen O."/>
            <person name="Prifti E."/>
            <person name="Qin J."/>
            <person name="Raes J."/>
            <person name="Tap J."/>
            <person name="Tims S."/>
            <person name="Ussery D.W."/>
            <person name="Yamada T."/>
            <person name="MetaHit consortium"/>
            <person name="Renault P."/>
            <person name="Sicheritz-Ponten T."/>
            <person name="Bork P."/>
            <person name="Wang J."/>
            <person name="Brunak S."/>
            <person name="Ehrlich S.D."/>
        </authorList>
    </citation>
    <scope>NUCLEOTIDE SEQUENCE [LARGE SCALE GENOMIC DNA]</scope>
</reference>
<dbReference type="EMBL" id="CBGL010000111">
    <property type="protein sequence ID" value="CDD12063.1"/>
    <property type="molecule type" value="Genomic_DNA"/>
</dbReference>
<comment type="caution">
    <text evidence="3">The sequence shown here is derived from an EMBL/GenBank/DDBJ whole genome shotgun (WGS) entry which is preliminary data.</text>
</comment>
<dbReference type="Gene3D" id="1.10.260.40">
    <property type="entry name" value="lambda repressor-like DNA-binding domains"/>
    <property type="match status" value="1"/>
</dbReference>
<keyword evidence="1" id="KW-0472">Membrane</keyword>
<evidence type="ECO:0000259" key="2">
    <source>
        <dbReference type="PROSITE" id="PS50943"/>
    </source>
</evidence>